<dbReference type="InterPro" id="IPR038094">
    <property type="entry name" value="Desulfoferrodoxin_N_sf"/>
</dbReference>
<reference evidence="8 9" key="1">
    <citation type="journal article" date="2013" name="J. Bacteriol.">
        <title>Roles of HynAB and Ech, the only two hydrogenases found in the model sulfate reducer Desulfovibrio gigas.</title>
        <authorList>
            <person name="Morais-Silva F.O."/>
            <person name="Santos C.I."/>
            <person name="Rodrigues R."/>
            <person name="Pereira I.A."/>
            <person name="Rodrigues-Pousada C."/>
        </authorList>
    </citation>
    <scope>NUCLEOTIDE SEQUENCE [LARGE SCALE GENOMIC DNA]</scope>
    <source>
        <strain evidence="9">ATCC 19364 / DSM 1382 / NCIMB 9332 / VKM B-1759</strain>
    </source>
</reference>
<keyword evidence="9" id="KW-1185">Reference proteome</keyword>
<gene>
    <name evidence="8" type="primary">dsr</name>
    <name evidence="8" type="ORF">DGI_3485</name>
</gene>
<evidence type="ECO:0000259" key="7">
    <source>
        <dbReference type="Pfam" id="PF06397"/>
    </source>
</evidence>
<dbReference type="Pfam" id="PF06397">
    <property type="entry name" value="Desulfoferrod_N"/>
    <property type="match status" value="1"/>
</dbReference>
<dbReference type="SUPFAM" id="SSF57802">
    <property type="entry name" value="Rubredoxin-like"/>
    <property type="match status" value="1"/>
</dbReference>
<keyword evidence="5 6" id="KW-0408">Iron</keyword>
<evidence type="ECO:0000256" key="1">
    <source>
        <dbReference type="ARBA" id="ARBA00011738"/>
    </source>
</evidence>
<dbReference type="Proteomes" id="UP000016587">
    <property type="component" value="Chromosome"/>
</dbReference>
<dbReference type="EMBL" id="CP006585">
    <property type="protein sequence ID" value="AGW15163.1"/>
    <property type="molecule type" value="Genomic_DNA"/>
</dbReference>
<dbReference type="RefSeq" id="WP_021762290.1">
    <property type="nucleotide sequence ID" value="NC_022444.1"/>
</dbReference>
<evidence type="ECO:0000256" key="3">
    <source>
        <dbReference type="ARBA" id="ARBA00022723"/>
    </source>
</evidence>
<protein>
    <submittedName>
        <fullName evidence="8">Desulforedoxin</fullName>
    </submittedName>
</protein>
<dbReference type="Gene3D" id="2.20.28.100">
    <property type="entry name" value="Desulphoferrodoxin, N-terminal domain"/>
    <property type="match status" value="1"/>
</dbReference>
<reference evidence="9" key="2">
    <citation type="submission" date="2013-07" db="EMBL/GenBank/DDBJ databases">
        <authorList>
            <person name="Morais-Silva F.O."/>
            <person name="Rezende A.M."/>
            <person name="Pimentel C."/>
            <person name="Resende D.M."/>
            <person name="Santos C.I."/>
            <person name="Clemente C."/>
            <person name="de Oliveira L.M."/>
            <person name="da Silva S.M."/>
            <person name="Costa D.A."/>
            <person name="Varela-Raposo A."/>
            <person name="Horacio E.C.A."/>
            <person name="Matos M."/>
            <person name="Flores O."/>
            <person name="Ruiz J.C."/>
            <person name="Rodrigues-Pousada C."/>
        </authorList>
    </citation>
    <scope>NUCLEOTIDE SEQUENCE [LARGE SCALE GENOMIC DNA]</scope>
    <source>
        <strain evidence="9">ATCC 19364 / DSM 1382 / NCIMB 9332 / VKM B-1759</strain>
    </source>
</reference>
<feature type="binding site" evidence="6">
    <location>
        <position position="29"/>
    </location>
    <ligand>
        <name>Fe cation</name>
        <dbReference type="ChEBI" id="CHEBI:24875"/>
    </ligand>
</feature>
<feature type="binding site" evidence="6">
    <location>
        <position position="13"/>
    </location>
    <ligand>
        <name>Fe cation</name>
        <dbReference type="ChEBI" id="CHEBI:24875"/>
    </ligand>
</feature>
<dbReference type="InterPro" id="IPR004462">
    <property type="entry name" value="Desulfoferrodoxin_N"/>
</dbReference>
<evidence type="ECO:0000256" key="2">
    <source>
        <dbReference type="ARBA" id="ARBA00022448"/>
    </source>
</evidence>
<comment type="subunit">
    <text evidence="1">Homodimer.</text>
</comment>
<evidence type="ECO:0000313" key="8">
    <source>
        <dbReference type="EMBL" id="AGW15163.1"/>
    </source>
</evidence>
<proteinExistence type="predicted"/>
<dbReference type="PATRIC" id="fig|1121448.10.peg.3435"/>
<dbReference type="PIRSF" id="PIRSF000075">
    <property type="entry name" value="Desulforedoxin"/>
    <property type="match status" value="1"/>
</dbReference>
<evidence type="ECO:0000256" key="5">
    <source>
        <dbReference type="ARBA" id="ARBA00023004"/>
    </source>
</evidence>
<dbReference type="InterPro" id="IPR012002">
    <property type="entry name" value="Desulforedoxin"/>
</dbReference>
<dbReference type="AlphaFoldDB" id="T2GFT5"/>
<feature type="domain" description="Desulfoferrodoxin N-terminal" evidence="7">
    <location>
        <begin position="2"/>
        <end position="36"/>
    </location>
</feature>
<organism evidence="8 9">
    <name type="scientific">Megalodesulfovibrio gigas (strain ATCC 19364 / DSM 1382 / NCIMB 9332 / VKM B-1759)</name>
    <name type="common">Desulfovibrio gigas</name>
    <dbReference type="NCBI Taxonomy" id="1121448"/>
    <lineage>
        <taxon>Bacteria</taxon>
        <taxon>Pseudomonadati</taxon>
        <taxon>Thermodesulfobacteriota</taxon>
        <taxon>Desulfovibrionia</taxon>
        <taxon>Desulfovibrionales</taxon>
        <taxon>Desulfovibrionaceae</taxon>
        <taxon>Megalodesulfovibrio</taxon>
    </lineage>
</organism>
<feature type="binding site" evidence="6">
    <location>
        <position position="10"/>
    </location>
    <ligand>
        <name>Fe cation</name>
        <dbReference type="ChEBI" id="CHEBI:24875"/>
    </ligand>
</feature>
<evidence type="ECO:0000256" key="4">
    <source>
        <dbReference type="ARBA" id="ARBA00022982"/>
    </source>
</evidence>
<dbReference type="SMR" id="T2GFT5"/>
<dbReference type="KEGG" id="dgg:DGI_3485"/>
<evidence type="ECO:0000256" key="6">
    <source>
        <dbReference type="PIRSR" id="PIRSR000075-1"/>
    </source>
</evidence>
<name>T2GFT5_MEGG1</name>
<dbReference type="NCBIfam" id="TIGR00319">
    <property type="entry name" value="desulf_FeS4"/>
    <property type="match status" value="1"/>
</dbReference>
<dbReference type="HOGENOM" id="CLU_212433_0_0_7"/>
<evidence type="ECO:0000313" key="9">
    <source>
        <dbReference type="Proteomes" id="UP000016587"/>
    </source>
</evidence>
<dbReference type="OrthoDB" id="9814936at2"/>
<feature type="binding site" evidence="6">
    <location>
        <position position="30"/>
    </location>
    <ligand>
        <name>Fe cation</name>
        <dbReference type="ChEBI" id="CHEBI:24875"/>
    </ligand>
</feature>
<keyword evidence="3 6" id="KW-0479">Metal-binding</keyword>
<keyword evidence="4" id="KW-0249">Electron transport</keyword>
<sequence>MANEGDVYKCELCGQVVKVLEEGGGTLVCCGEDMVKQ</sequence>
<comment type="cofactor">
    <cofactor evidence="6">
        <name>Fe cation</name>
        <dbReference type="ChEBI" id="CHEBI:24875"/>
    </cofactor>
    <text evidence="6">Binds 2 irons ions per subunit via 4 cysteine residues per iron.</text>
</comment>
<dbReference type="STRING" id="1121448.DGI_3485"/>
<keyword evidence="2" id="KW-0813">Transport</keyword>
<accession>T2GFT5</accession>
<dbReference type="GO" id="GO:0005506">
    <property type="term" value="F:iron ion binding"/>
    <property type="evidence" value="ECO:0007669"/>
    <property type="project" value="InterPro"/>
</dbReference>